<dbReference type="RefSeq" id="WP_285065441.1">
    <property type="nucleotide sequence ID" value="NZ_JASOOE010000004.1"/>
</dbReference>
<evidence type="ECO:0000259" key="1">
    <source>
        <dbReference type="Pfam" id="PF05709"/>
    </source>
</evidence>
<gene>
    <name evidence="3" type="ORF">QP433_02555</name>
</gene>
<sequence>MRRPFNIKGYFNGQEFTKYCIINEIRPLLHAPRTNTFLKNSLVSGSNFLRSSLDQIELEVDITIVHNVQANLDHLNRIFFANEPKELKFSDREDRYLMAILDGGVKFSNNHTAGKAKLKFTSPDYFWRSSDGMKTQPFKLGRAIVENEGTAPTQPIYDIHFKSDCGYVSVVGPKGFMTFGNQLETDQIELPSNEYPINDNPITASGWTQVKDAHRWIPDYEKISSNETAVFNSLGMNLNPNIGNTYEQWHGHAYIKEFAPGQVEKEADNFQLISALKISNTQDPSRTCAMLVVVMDANNRPIMTTSIYDTGEGKNELTVTYKVPDPSDSKKSIIIRSGKLSALDGYIKMSKQGGSLNWEAYTDRTQYTVNQKVRVGQQAHIKRSCTHAETGHPILKGYHDLTYTIGAIKRGRDGTNAYRFDNGGWPIYWIYERDIEEVRNYHVSRSPQSFKHSAYSPTAKDLRASKVFVWQGKWGGSKVYDQFSIRTMLVKRIYAESIRDVKNVFTTGDHLYVDTKTGDVLLNGSTAKSLLDVDSRFFPLDFGSTELGITYSDWAKMPDVSISYESRWLS</sequence>
<dbReference type="InterPro" id="IPR054738">
    <property type="entry name" value="Siphovirus-type_tail_C"/>
</dbReference>
<dbReference type="InterPro" id="IPR008841">
    <property type="entry name" value="Siphovirus-type_tail_N"/>
</dbReference>
<protein>
    <submittedName>
        <fullName evidence="3">Phage tail family protein</fullName>
    </submittedName>
</protein>
<dbReference type="AlphaFoldDB" id="A0AAJ1Q5G1"/>
<dbReference type="Pfam" id="PF05709">
    <property type="entry name" value="Sipho_tail"/>
    <property type="match status" value="1"/>
</dbReference>
<dbReference type="Proteomes" id="UP001229251">
    <property type="component" value="Unassembled WGS sequence"/>
</dbReference>
<dbReference type="Pfam" id="PF22768">
    <property type="entry name" value="SPP1_Dit"/>
    <property type="match status" value="1"/>
</dbReference>
<dbReference type="Gene3D" id="2.60.120.860">
    <property type="match status" value="1"/>
</dbReference>
<dbReference type="NCBIfam" id="TIGR01633">
    <property type="entry name" value="phi3626_gp14_N"/>
    <property type="match status" value="1"/>
</dbReference>
<comment type="caution">
    <text evidence="3">The sequence shown here is derived from an EMBL/GenBank/DDBJ whole genome shotgun (WGS) entry which is preliminary data.</text>
</comment>
<evidence type="ECO:0000313" key="4">
    <source>
        <dbReference type="Proteomes" id="UP001229251"/>
    </source>
</evidence>
<evidence type="ECO:0000313" key="3">
    <source>
        <dbReference type="EMBL" id="MDK7186853.1"/>
    </source>
</evidence>
<evidence type="ECO:0000259" key="2">
    <source>
        <dbReference type="Pfam" id="PF22768"/>
    </source>
</evidence>
<feature type="domain" description="Siphovirus-type tail component C-terminal" evidence="2">
    <location>
        <begin position="501"/>
        <end position="568"/>
    </location>
</feature>
<feature type="domain" description="Siphovirus-type tail component RIFT-related" evidence="1">
    <location>
        <begin position="35"/>
        <end position="121"/>
    </location>
</feature>
<dbReference type="Gene3D" id="2.40.30.200">
    <property type="match status" value="1"/>
</dbReference>
<dbReference type="EMBL" id="JASOOE010000004">
    <property type="protein sequence ID" value="MDK7186853.1"/>
    <property type="molecule type" value="Genomic_DNA"/>
</dbReference>
<reference evidence="3" key="1">
    <citation type="submission" date="2023-05" db="EMBL/GenBank/DDBJ databases">
        <title>Cataloging the Phylogenetic Diversity of Human Bladder Bacteria.</title>
        <authorList>
            <person name="Du J."/>
        </authorList>
    </citation>
    <scope>NUCLEOTIDE SEQUENCE</scope>
    <source>
        <strain evidence="3">UMB1231</strain>
    </source>
</reference>
<organism evidence="3 4">
    <name type="scientific">Facklamia hominis</name>
    <dbReference type="NCBI Taxonomy" id="178214"/>
    <lineage>
        <taxon>Bacteria</taxon>
        <taxon>Bacillati</taxon>
        <taxon>Bacillota</taxon>
        <taxon>Bacilli</taxon>
        <taxon>Lactobacillales</taxon>
        <taxon>Aerococcaceae</taxon>
        <taxon>Facklamia</taxon>
    </lineage>
</organism>
<proteinExistence type="predicted"/>
<accession>A0AAJ1Q5G1</accession>
<dbReference type="InterPro" id="IPR006520">
    <property type="entry name" value="Dit_BPSPP_N"/>
</dbReference>
<name>A0AAJ1Q5G1_9LACT</name>